<evidence type="ECO:0000313" key="9">
    <source>
        <dbReference type="EMBL" id="SEN03945.1"/>
    </source>
</evidence>
<dbReference type="InterPro" id="IPR017938">
    <property type="entry name" value="Riboflavin_synthase-like_b-brl"/>
</dbReference>
<dbReference type="CDD" id="cd06185">
    <property type="entry name" value="PDR_like"/>
    <property type="match status" value="1"/>
</dbReference>
<evidence type="ECO:0000259" key="7">
    <source>
        <dbReference type="PROSITE" id="PS51085"/>
    </source>
</evidence>
<keyword evidence="4" id="KW-0560">Oxidoreductase</keyword>
<dbReference type="RefSeq" id="WP_074786773.1">
    <property type="nucleotide sequence ID" value="NZ_FOBO01000011.1"/>
</dbReference>
<dbReference type="Pfam" id="PF00111">
    <property type="entry name" value="Fer2"/>
    <property type="match status" value="1"/>
</dbReference>
<evidence type="ECO:0000256" key="2">
    <source>
        <dbReference type="ARBA" id="ARBA00022714"/>
    </source>
</evidence>
<dbReference type="PRINTS" id="PR00409">
    <property type="entry name" value="PHDIOXRDTASE"/>
</dbReference>
<dbReference type="SUPFAM" id="SSF63380">
    <property type="entry name" value="Riboflavin synthase domain-like"/>
    <property type="match status" value="1"/>
</dbReference>
<protein>
    <submittedName>
        <fullName evidence="9">Vanillate O-demethylase ferredoxin subunit</fullName>
    </submittedName>
</protein>
<name>A0A1H8D9Z9_9RHOB</name>
<gene>
    <name evidence="9" type="ORF">SAMN04488077_11151</name>
</gene>
<dbReference type="GO" id="GO:0032259">
    <property type="term" value="P:methylation"/>
    <property type="evidence" value="ECO:0007669"/>
    <property type="project" value="UniProtKB-KW"/>
</dbReference>
<dbReference type="PROSITE" id="PS00197">
    <property type="entry name" value="2FE2S_FER_1"/>
    <property type="match status" value="1"/>
</dbReference>
<dbReference type="PANTHER" id="PTHR47354:SF1">
    <property type="entry name" value="CARNITINE MONOOXYGENASE REDUCTASE SUBUNIT"/>
    <property type="match status" value="1"/>
</dbReference>
<dbReference type="Gene3D" id="3.10.20.30">
    <property type="match status" value="1"/>
</dbReference>
<feature type="domain" description="2Fe-2S ferredoxin-type" evidence="7">
    <location>
        <begin position="220"/>
        <end position="305"/>
    </location>
</feature>
<keyword evidence="2" id="KW-0001">2Fe-2S</keyword>
<dbReference type="GO" id="GO:0016491">
    <property type="term" value="F:oxidoreductase activity"/>
    <property type="evidence" value="ECO:0007669"/>
    <property type="project" value="UniProtKB-KW"/>
</dbReference>
<evidence type="ECO:0000256" key="6">
    <source>
        <dbReference type="ARBA" id="ARBA00023014"/>
    </source>
</evidence>
<dbReference type="EMBL" id="FOBO01000011">
    <property type="protein sequence ID" value="SEN03945.1"/>
    <property type="molecule type" value="Genomic_DNA"/>
</dbReference>
<dbReference type="Proteomes" id="UP000182160">
    <property type="component" value="Unassembled WGS sequence"/>
</dbReference>
<dbReference type="Gene3D" id="2.40.30.10">
    <property type="entry name" value="Translation factors"/>
    <property type="match status" value="1"/>
</dbReference>
<dbReference type="Gene3D" id="3.40.50.80">
    <property type="entry name" value="Nucleotide-binding domain of ferredoxin-NADP reductase (FNR) module"/>
    <property type="match status" value="1"/>
</dbReference>
<dbReference type="AlphaFoldDB" id="A0A1H8D9Z9"/>
<evidence type="ECO:0000259" key="8">
    <source>
        <dbReference type="PROSITE" id="PS51384"/>
    </source>
</evidence>
<dbReference type="InterPro" id="IPR050415">
    <property type="entry name" value="MRET"/>
</dbReference>
<dbReference type="InterPro" id="IPR017927">
    <property type="entry name" value="FAD-bd_FR_type"/>
</dbReference>
<dbReference type="PANTHER" id="PTHR47354">
    <property type="entry name" value="NADH OXIDOREDUCTASE HCR"/>
    <property type="match status" value="1"/>
</dbReference>
<dbReference type="InterPro" id="IPR001041">
    <property type="entry name" value="2Fe-2S_ferredoxin-type"/>
</dbReference>
<proteinExistence type="predicted"/>
<dbReference type="GO" id="GO:0046872">
    <property type="term" value="F:metal ion binding"/>
    <property type="evidence" value="ECO:0007669"/>
    <property type="project" value="UniProtKB-KW"/>
</dbReference>
<keyword evidence="3" id="KW-0479">Metal-binding</keyword>
<keyword evidence="5" id="KW-0408">Iron</keyword>
<evidence type="ECO:0000256" key="4">
    <source>
        <dbReference type="ARBA" id="ARBA00023002"/>
    </source>
</evidence>
<keyword evidence="9" id="KW-0808">Transferase</keyword>
<evidence type="ECO:0000256" key="3">
    <source>
        <dbReference type="ARBA" id="ARBA00022723"/>
    </source>
</evidence>
<organism evidence="9 10">
    <name type="scientific">Roseovarius tolerans</name>
    <dbReference type="NCBI Taxonomy" id="74031"/>
    <lineage>
        <taxon>Bacteria</taxon>
        <taxon>Pseudomonadati</taxon>
        <taxon>Pseudomonadota</taxon>
        <taxon>Alphaproteobacteria</taxon>
        <taxon>Rhodobacterales</taxon>
        <taxon>Roseobacteraceae</taxon>
        <taxon>Roseovarius</taxon>
    </lineage>
</organism>
<dbReference type="CDD" id="cd00207">
    <property type="entry name" value="fer2"/>
    <property type="match status" value="1"/>
</dbReference>
<keyword evidence="6" id="KW-0411">Iron-sulfur</keyword>
<dbReference type="GO" id="GO:0008168">
    <property type="term" value="F:methyltransferase activity"/>
    <property type="evidence" value="ECO:0007669"/>
    <property type="project" value="UniProtKB-KW"/>
</dbReference>
<evidence type="ECO:0000313" key="10">
    <source>
        <dbReference type="Proteomes" id="UP000182160"/>
    </source>
</evidence>
<dbReference type="PROSITE" id="PS51384">
    <property type="entry name" value="FAD_FR"/>
    <property type="match status" value="1"/>
</dbReference>
<reference evidence="9 10" key="1">
    <citation type="submission" date="2016-10" db="EMBL/GenBank/DDBJ databases">
        <authorList>
            <person name="de Groot N.N."/>
        </authorList>
    </citation>
    <scope>NUCLEOTIDE SEQUENCE [LARGE SCALE GENOMIC DNA]</scope>
    <source>
        <strain evidence="9 10">DSM 11457</strain>
    </source>
</reference>
<dbReference type="PROSITE" id="PS51085">
    <property type="entry name" value="2FE2S_FER_2"/>
    <property type="match status" value="1"/>
</dbReference>
<feature type="domain" description="FAD-binding FR-type" evidence="8">
    <location>
        <begin position="1"/>
        <end position="99"/>
    </location>
</feature>
<dbReference type="InterPro" id="IPR012675">
    <property type="entry name" value="Beta-grasp_dom_sf"/>
</dbReference>
<dbReference type="GO" id="GO:0051537">
    <property type="term" value="F:2 iron, 2 sulfur cluster binding"/>
    <property type="evidence" value="ECO:0007669"/>
    <property type="project" value="UniProtKB-KW"/>
</dbReference>
<evidence type="ECO:0000256" key="5">
    <source>
        <dbReference type="ARBA" id="ARBA00023004"/>
    </source>
</evidence>
<keyword evidence="1" id="KW-0285">Flavoprotein</keyword>
<sequence>MRLIVAKRGQIAEDTLQLDLIDPSSGDLPSFDPGAHIELSFAGMVRRYSLTSYPDDLSRYSICVLRTSPGTGGSAYIHDQLAVGDVVDASAPQNAFRLETNAVHSVFIAGGIGITPFLSMIERLEIEKAEWELHYSGQVEGRLLPLPFSSNRVSRYLDRDRKPTLDVPLLLDGLDRNTHLYVCGPRPLIEAVRIGASARGWLDSHIHFESFGAVTKRSDTRIELQLAMTGTTVTVPAGTTILDALLDAGVWAPFECRRGTCGSCHIELLAGEADHRDHCLTPAQRAHGLCTCVSRAKTDTLRLNI</sequence>
<dbReference type="InterPro" id="IPR036010">
    <property type="entry name" value="2Fe-2S_ferredoxin-like_sf"/>
</dbReference>
<accession>A0A1H8D9Z9</accession>
<evidence type="ECO:0000256" key="1">
    <source>
        <dbReference type="ARBA" id="ARBA00022630"/>
    </source>
</evidence>
<keyword evidence="9" id="KW-0489">Methyltransferase</keyword>
<dbReference type="SUPFAM" id="SSF52343">
    <property type="entry name" value="Ferredoxin reductase-like, C-terminal NADP-linked domain"/>
    <property type="match status" value="1"/>
</dbReference>
<dbReference type="InterPro" id="IPR039261">
    <property type="entry name" value="FNR_nucleotide-bd"/>
</dbReference>
<dbReference type="InterPro" id="IPR006058">
    <property type="entry name" value="2Fe2S_fd_BS"/>
</dbReference>
<dbReference type="SUPFAM" id="SSF54292">
    <property type="entry name" value="2Fe-2S ferredoxin-like"/>
    <property type="match status" value="1"/>
</dbReference>